<evidence type="ECO:0000259" key="2">
    <source>
        <dbReference type="PROSITE" id="PS51140"/>
    </source>
</evidence>
<organism evidence="3 4">
    <name type="scientific">Achlya hypogyna</name>
    <name type="common">Oomycete</name>
    <name type="synonym">Protoachlya hypogyna</name>
    <dbReference type="NCBI Taxonomy" id="1202772"/>
    <lineage>
        <taxon>Eukaryota</taxon>
        <taxon>Sar</taxon>
        <taxon>Stramenopiles</taxon>
        <taxon>Oomycota</taxon>
        <taxon>Saprolegniomycetes</taxon>
        <taxon>Saprolegniales</taxon>
        <taxon>Achlyaceae</taxon>
        <taxon>Achlya</taxon>
    </lineage>
</organism>
<protein>
    <recommendedName>
        <fullName evidence="2">CUE domain-containing protein</fullName>
    </recommendedName>
</protein>
<dbReference type="OrthoDB" id="77449at2759"/>
<gene>
    <name evidence="3" type="ORF">ACHHYP_07178</name>
</gene>
<accession>A0A1V9ZMM6</accession>
<feature type="compositionally biased region" description="Basic residues" evidence="1">
    <location>
        <begin position="223"/>
        <end position="239"/>
    </location>
</feature>
<feature type="compositionally biased region" description="Basic and acidic residues" evidence="1">
    <location>
        <begin position="192"/>
        <end position="203"/>
    </location>
</feature>
<dbReference type="Proteomes" id="UP000243579">
    <property type="component" value="Unassembled WGS sequence"/>
</dbReference>
<dbReference type="PROSITE" id="PS51140">
    <property type="entry name" value="CUE"/>
    <property type="match status" value="1"/>
</dbReference>
<dbReference type="GO" id="GO:0043130">
    <property type="term" value="F:ubiquitin binding"/>
    <property type="evidence" value="ECO:0007669"/>
    <property type="project" value="InterPro"/>
</dbReference>
<dbReference type="EMBL" id="JNBR01000073">
    <property type="protein sequence ID" value="OQR99233.1"/>
    <property type="molecule type" value="Genomic_DNA"/>
</dbReference>
<name>A0A1V9ZMM6_ACHHY</name>
<reference evidence="3 4" key="1">
    <citation type="journal article" date="2014" name="Genome Biol. Evol.">
        <title>The secreted proteins of Achlya hypogyna and Thraustotheca clavata identify the ancestral oomycete secretome and reveal gene acquisitions by horizontal gene transfer.</title>
        <authorList>
            <person name="Misner I."/>
            <person name="Blouin N."/>
            <person name="Leonard G."/>
            <person name="Richards T.A."/>
            <person name="Lane C.E."/>
        </authorList>
    </citation>
    <scope>NUCLEOTIDE SEQUENCE [LARGE SCALE GENOMIC DNA]</scope>
    <source>
        <strain evidence="3 4">ATCC 48635</strain>
    </source>
</reference>
<feature type="region of interest" description="Disordered" evidence="1">
    <location>
        <begin position="217"/>
        <end position="239"/>
    </location>
</feature>
<dbReference type="InterPro" id="IPR003892">
    <property type="entry name" value="CUE"/>
</dbReference>
<evidence type="ECO:0000256" key="1">
    <source>
        <dbReference type="SAM" id="MobiDB-lite"/>
    </source>
</evidence>
<proteinExistence type="predicted"/>
<feature type="region of interest" description="Disordered" evidence="1">
    <location>
        <begin position="177"/>
        <end position="205"/>
    </location>
</feature>
<feature type="domain" description="CUE" evidence="2">
    <location>
        <begin position="57"/>
        <end position="99"/>
    </location>
</feature>
<evidence type="ECO:0000313" key="3">
    <source>
        <dbReference type="EMBL" id="OQR99233.1"/>
    </source>
</evidence>
<evidence type="ECO:0000313" key="4">
    <source>
        <dbReference type="Proteomes" id="UP000243579"/>
    </source>
</evidence>
<dbReference type="AlphaFoldDB" id="A0A1V9ZMM6"/>
<sequence>MSLGATMYEHRSKTSHYHLKYSAMEVEDELMDSYACNYNFDHGHAANHRQVQTTASNSSADLQMLVTAFPEIDASIIQDIFIAKNYDVCGTAEALSGLMAPSTAAAVQSDTDNEDQWSYHDDLDEETASVGSLDWVVVHDEWDVAVDEDSPNPSCRSYSDVLVAPFAGNGVPFAYMPPVKPTRGDGPTEVARANEDKDLHEETNDYYGIKEYAQRRCHYDRTHPRKGKSVKAPASKKGK</sequence>
<keyword evidence="4" id="KW-1185">Reference proteome</keyword>
<comment type="caution">
    <text evidence="3">The sequence shown here is derived from an EMBL/GenBank/DDBJ whole genome shotgun (WGS) entry which is preliminary data.</text>
</comment>